<dbReference type="InterPro" id="IPR012337">
    <property type="entry name" value="RNaseH-like_sf"/>
</dbReference>
<organism evidence="5 6">
    <name type="scientific">Sphaerisporangium corydalis</name>
    <dbReference type="NCBI Taxonomy" id="1441875"/>
    <lineage>
        <taxon>Bacteria</taxon>
        <taxon>Bacillati</taxon>
        <taxon>Actinomycetota</taxon>
        <taxon>Actinomycetes</taxon>
        <taxon>Streptosporangiales</taxon>
        <taxon>Streptosporangiaceae</taxon>
        <taxon>Sphaerisporangium</taxon>
    </lineage>
</organism>
<dbReference type="PANTHER" id="PTHR46889">
    <property type="entry name" value="TRANSPOSASE INSF FOR INSERTION SEQUENCE IS3B-RELATED"/>
    <property type="match status" value="1"/>
</dbReference>
<dbReference type="NCBIfam" id="NF033516">
    <property type="entry name" value="transpos_IS3"/>
    <property type="match status" value="1"/>
</dbReference>
<dbReference type="PANTHER" id="PTHR46889:SF5">
    <property type="entry name" value="INTEGRASE PROTEIN"/>
    <property type="match status" value="1"/>
</dbReference>
<dbReference type="Gene3D" id="3.30.420.10">
    <property type="entry name" value="Ribonuclease H-like superfamily/Ribonuclease H"/>
    <property type="match status" value="1"/>
</dbReference>
<dbReference type="Pfam" id="PF13276">
    <property type="entry name" value="HTH_21"/>
    <property type="match status" value="1"/>
</dbReference>
<dbReference type="InterPro" id="IPR050900">
    <property type="entry name" value="Transposase_IS3/IS150/IS904"/>
</dbReference>
<sequence>MSGRSSSPHPAQRRYPPELKERGVRMVRETIEQSGESFGVITRVARQLGIGSESLRNWVRQAEVDGSRRPGTSTEEARRIAELEREVRELRRANEILKAASAFFREGTRPSTAQMNAFIDAYRDRFGVAPICQALQVAPSTYYAARSRPPAARAVRDERLKTEISRIYQDNYYCYGVRKIYHQLRREGRPVARCTIARLMGELGITGLVRGKPRRTTITGDQSERPADLVRRDFHAPAPNRLWVADLTYIRTWSGWVYAAFVIDVYSRMVVGWQTTTHLRTDLALDALEMAIWRRGRDGGADLSELVHHSDRGVQYLSIRYTERLADTGAVASVGSRGDSYDNALAESFNGLFKAELIRRYGPWKGLDDVELATLEYLDWYNHRRLHTACGDIPPAEYEAIYYRHQQAAVTAAETK</sequence>
<dbReference type="RefSeq" id="WP_380708890.1">
    <property type="nucleotide sequence ID" value="NZ_JANZYP010000152.1"/>
</dbReference>
<dbReference type="Gene3D" id="1.10.10.10">
    <property type="entry name" value="Winged helix-like DNA-binding domain superfamily/Winged helix DNA-binding domain"/>
    <property type="match status" value="1"/>
</dbReference>
<name>A0ABV9EUT5_9ACTN</name>
<feature type="domain" description="Integrase catalytic" evidence="4">
    <location>
        <begin position="235"/>
        <end position="402"/>
    </location>
</feature>
<dbReference type="EMBL" id="JBHSFN010000073">
    <property type="protein sequence ID" value="MFC4592564.1"/>
    <property type="molecule type" value="Genomic_DNA"/>
</dbReference>
<dbReference type="InterPro" id="IPR002514">
    <property type="entry name" value="Transposase_8"/>
</dbReference>
<evidence type="ECO:0000259" key="4">
    <source>
        <dbReference type="PROSITE" id="PS50994"/>
    </source>
</evidence>
<dbReference type="Pfam" id="PF01527">
    <property type="entry name" value="HTH_Tnp_1"/>
    <property type="match status" value="1"/>
</dbReference>
<dbReference type="Pfam" id="PF00665">
    <property type="entry name" value="rve"/>
    <property type="match status" value="1"/>
</dbReference>
<protein>
    <submittedName>
        <fullName evidence="5">IS3 family transposase</fullName>
    </submittedName>
</protein>
<reference evidence="6" key="1">
    <citation type="journal article" date="2019" name="Int. J. Syst. Evol. Microbiol.">
        <title>The Global Catalogue of Microorganisms (GCM) 10K type strain sequencing project: providing services to taxonomists for standard genome sequencing and annotation.</title>
        <authorList>
            <consortium name="The Broad Institute Genomics Platform"/>
            <consortium name="The Broad Institute Genome Sequencing Center for Infectious Disease"/>
            <person name="Wu L."/>
            <person name="Ma J."/>
        </authorList>
    </citation>
    <scope>NUCLEOTIDE SEQUENCE [LARGE SCALE GENOMIC DNA]</scope>
    <source>
        <strain evidence="6">CCUG 49560</strain>
    </source>
</reference>
<dbReference type="SUPFAM" id="SSF53098">
    <property type="entry name" value="Ribonuclease H-like"/>
    <property type="match status" value="1"/>
</dbReference>
<evidence type="ECO:0000256" key="2">
    <source>
        <dbReference type="SAM" id="Coils"/>
    </source>
</evidence>
<evidence type="ECO:0000256" key="3">
    <source>
        <dbReference type="SAM" id="MobiDB-lite"/>
    </source>
</evidence>
<keyword evidence="6" id="KW-1185">Reference proteome</keyword>
<feature type="coiled-coil region" evidence="2">
    <location>
        <begin position="73"/>
        <end position="100"/>
    </location>
</feature>
<dbReference type="PROSITE" id="PS50994">
    <property type="entry name" value="INTEGRASE"/>
    <property type="match status" value="1"/>
</dbReference>
<gene>
    <name evidence="5" type="ORF">ACFO8L_41250</name>
</gene>
<dbReference type="Pfam" id="PF13333">
    <property type="entry name" value="rve_2"/>
    <property type="match status" value="1"/>
</dbReference>
<dbReference type="InterPro" id="IPR009057">
    <property type="entry name" value="Homeodomain-like_sf"/>
</dbReference>
<dbReference type="Proteomes" id="UP001595891">
    <property type="component" value="Unassembled WGS sequence"/>
</dbReference>
<proteinExistence type="predicted"/>
<dbReference type="InterPro" id="IPR048020">
    <property type="entry name" value="Transpos_IS3"/>
</dbReference>
<dbReference type="InterPro" id="IPR036397">
    <property type="entry name" value="RNaseH_sf"/>
</dbReference>
<keyword evidence="2" id="KW-0175">Coiled coil</keyword>
<evidence type="ECO:0000256" key="1">
    <source>
        <dbReference type="ARBA" id="ARBA00002286"/>
    </source>
</evidence>
<evidence type="ECO:0000313" key="5">
    <source>
        <dbReference type="EMBL" id="MFC4592564.1"/>
    </source>
</evidence>
<feature type="region of interest" description="Disordered" evidence="3">
    <location>
        <begin position="1"/>
        <end position="22"/>
    </location>
</feature>
<dbReference type="SUPFAM" id="SSF46689">
    <property type="entry name" value="Homeodomain-like"/>
    <property type="match status" value="1"/>
</dbReference>
<comment type="caution">
    <text evidence="5">The sequence shown here is derived from an EMBL/GenBank/DDBJ whole genome shotgun (WGS) entry which is preliminary data.</text>
</comment>
<comment type="function">
    <text evidence="1">Involved in the transposition of the insertion sequence.</text>
</comment>
<evidence type="ECO:0000313" key="6">
    <source>
        <dbReference type="Proteomes" id="UP001595891"/>
    </source>
</evidence>
<dbReference type="InterPro" id="IPR025948">
    <property type="entry name" value="HTH-like_dom"/>
</dbReference>
<dbReference type="InterPro" id="IPR036388">
    <property type="entry name" value="WH-like_DNA-bd_sf"/>
</dbReference>
<dbReference type="InterPro" id="IPR001584">
    <property type="entry name" value="Integrase_cat-core"/>
</dbReference>
<accession>A0ABV9EUT5</accession>